<dbReference type="InterPro" id="IPR002156">
    <property type="entry name" value="RNaseH_domain"/>
</dbReference>
<dbReference type="PANTHER" id="PTHR24100:SF0">
    <property type="entry name" value="V-SET DOMAIN-CONTAINING T-CELL ACTIVATION INHIBITOR 1"/>
    <property type="match status" value="1"/>
</dbReference>
<comment type="caution">
    <text evidence="12">The sequence shown here is derived from an EMBL/GenBank/DDBJ whole genome shotgun (WGS) entry which is preliminary data.</text>
</comment>
<dbReference type="InterPro" id="IPR050504">
    <property type="entry name" value="IgSF_BTN/MOG"/>
</dbReference>
<dbReference type="SUPFAM" id="SSF53098">
    <property type="entry name" value="Ribonuclease H-like"/>
    <property type="match status" value="1"/>
</dbReference>
<dbReference type="Pfam" id="PF18697">
    <property type="entry name" value="MLVIN_C"/>
    <property type="match status" value="1"/>
</dbReference>
<dbReference type="PROSITE" id="PS50879">
    <property type="entry name" value="RNASE_H_1"/>
    <property type="match status" value="1"/>
</dbReference>
<evidence type="ECO:0000259" key="10">
    <source>
        <dbReference type="PROSITE" id="PS50835"/>
    </source>
</evidence>
<evidence type="ECO:0000259" key="11">
    <source>
        <dbReference type="PROSITE" id="PS50879"/>
    </source>
</evidence>
<dbReference type="Proteomes" id="UP001142489">
    <property type="component" value="Unassembled WGS sequence"/>
</dbReference>
<evidence type="ECO:0000256" key="1">
    <source>
        <dbReference type="ARBA" id="ARBA00004370"/>
    </source>
</evidence>
<dbReference type="InterPro" id="IPR007110">
    <property type="entry name" value="Ig-like_dom"/>
</dbReference>
<sequence>MRKEFTDLRKMTYPMLVSFYFVILVSSSFSEHFELSSPLFIIGNVGENVLLPCQLSPPIQPQNMVVKWTKTVSGNTDIIYQYTAVTDQEVFGQGHKEKAVLSMEGLPSGNVSLKLKTLQMADEGNYTCMVTSSNWGSLAKTILYVVTPRGHSQSHCSPWSPAFWVTISLLLLLVLGNIIYHFRKRWKKCIPTKDSEEQGGKNSSLPQQKEYLPKKYSQAAELYAGIKALELADNRALTLYTDSKYLWSILHAHGQIWKERGLFTVSGSPVKHAALIERLLNAVTYPSQLAVIHCKGHQSDSSIISRANNVADFSARKAALGNPVEVPLLHVKKCNQQPFEAKWSEPVVVLLTSDTAVKVEGFKSLIHHTHVKKVKAPSTCKIHGAANQEGD</sequence>
<dbReference type="SMART" id="SM00409">
    <property type="entry name" value="IG"/>
    <property type="match status" value="1"/>
</dbReference>
<keyword evidence="3" id="KW-0548">Nucleotidyltransferase</keyword>
<accession>A0A9Q1AVA9</accession>
<keyword evidence="4" id="KW-0540">Nuclease</keyword>
<dbReference type="PROSITE" id="PS50835">
    <property type="entry name" value="IG_LIKE"/>
    <property type="match status" value="1"/>
</dbReference>
<protein>
    <submittedName>
        <fullName evidence="12">Uncharacterized protein</fullName>
    </submittedName>
</protein>
<evidence type="ECO:0000313" key="12">
    <source>
        <dbReference type="EMBL" id="KAJ7313830.1"/>
    </source>
</evidence>
<dbReference type="InterPro" id="IPR003599">
    <property type="entry name" value="Ig_sub"/>
</dbReference>
<dbReference type="Pfam" id="PF00075">
    <property type="entry name" value="RNase_H"/>
    <property type="match status" value="1"/>
</dbReference>
<keyword evidence="9" id="KW-0812">Transmembrane</keyword>
<keyword evidence="7 9" id="KW-0472">Membrane</keyword>
<dbReference type="AlphaFoldDB" id="A0A9Q1AVA9"/>
<evidence type="ECO:0000256" key="8">
    <source>
        <dbReference type="ARBA" id="ARBA00023319"/>
    </source>
</evidence>
<keyword evidence="6" id="KW-0378">Hydrolase</keyword>
<proteinExistence type="predicted"/>
<evidence type="ECO:0000256" key="5">
    <source>
        <dbReference type="ARBA" id="ARBA00022759"/>
    </source>
</evidence>
<gene>
    <name evidence="12" type="ORF">JRQ81_005567</name>
</gene>
<dbReference type="GO" id="GO:0001817">
    <property type="term" value="P:regulation of cytokine production"/>
    <property type="evidence" value="ECO:0007669"/>
    <property type="project" value="TreeGrafter"/>
</dbReference>
<dbReference type="GO" id="GO:0005102">
    <property type="term" value="F:signaling receptor binding"/>
    <property type="evidence" value="ECO:0007669"/>
    <property type="project" value="TreeGrafter"/>
</dbReference>
<evidence type="ECO:0000256" key="7">
    <source>
        <dbReference type="ARBA" id="ARBA00023136"/>
    </source>
</evidence>
<dbReference type="GO" id="GO:0003676">
    <property type="term" value="F:nucleic acid binding"/>
    <property type="evidence" value="ECO:0007669"/>
    <property type="project" value="InterPro"/>
</dbReference>
<dbReference type="SUPFAM" id="SSF48726">
    <property type="entry name" value="Immunoglobulin"/>
    <property type="match status" value="1"/>
</dbReference>
<feature type="domain" description="Ig-like" evidence="10">
    <location>
        <begin position="46"/>
        <end position="144"/>
    </location>
</feature>
<keyword evidence="13" id="KW-1185">Reference proteome</keyword>
<evidence type="ECO:0000313" key="13">
    <source>
        <dbReference type="Proteomes" id="UP001142489"/>
    </source>
</evidence>
<dbReference type="InterPro" id="IPR036397">
    <property type="entry name" value="RNaseH_sf"/>
</dbReference>
<dbReference type="GO" id="GO:0016779">
    <property type="term" value="F:nucleotidyltransferase activity"/>
    <property type="evidence" value="ECO:0007669"/>
    <property type="project" value="UniProtKB-KW"/>
</dbReference>
<dbReference type="Gene3D" id="3.30.420.10">
    <property type="entry name" value="Ribonuclease H-like superfamily/Ribonuclease H"/>
    <property type="match status" value="1"/>
</dbReference>
<organism evidence="12 13">
    <name type="scientific">Phrynocephalus forsythii</name>
    <dbReference type="NCBI Taxonomy" id="171643"/>
    <lineage>
        <taxon>Eukaryota</taxon>
        <taxon>Metazoa</taxon>
        <taxon>Chordata</taxon>
        <taxon>Craniata</taxon>
        <taxon>Vertebrata</taxon>
        <taxon>Euteleostomi</taxon>
        <taxon>Lepidosauria</taxon>
        <taxon>Squamata</taxon>
        <taxon>Bifurcata</taxon>
        <taxon>Unidentata</taxon>
        <taxon>Episquamata</taxon>
        <taxon>Toxicofera</taxon>
        <taxon>Iguania</taxon>
        <taxon>Acrodonta</taxon>
        <taxon>Agamidae</taxon>
        <taxon>Agaminae</taxon>
        <taxon>Phrynocephalus</taxon>
    </lineage>
</organism>
<dbReference type="EMBL" id="JAPFRF010000012">
    <property type="protein sequence ID" value="KAJ7313830.1"/>
    <property type="molecule type" value="Genomic_DNA"/>
</dbReference>
<dbReference type="GO" id="GO:0050852">
    <property type="term" value="P:T cell receptor signaling pathway"/>
    <property type="evidence" value="ECO:0007669"/>
    <property type="project" value="TreeGrafter"/>
</dbReference>
<dbReference type="Gene3D" id="2.60.40.10">
    <property type="entry name" value="Immunoglobulins"/>
    <property type="match status" value="1"/>
</dbReference>
<keyword evidence="9" id="KW-1133">Transmembrane helix</keyword>
<dbReference type="InterPro" id="IPR012337">
    <property type="entry name" value="RNaseH-like_sf"/>
</dbReference>
<dbReference type="OrthoDB" id="9049620at2759"/>
<name>A0A9Q1AVA9_9SAUR</name>
<evidence type="ECO:0000256" key="6">
    <source>
        <dbReference type="ARBA" id="ARBA00022801"/>
    </source>
</evidence>
<dbReference type="InterPro" id="IPR036179">
    <property type="entry name" value="Ig-like_dom_sf"/>
</dbReference>
<dbReference type="Pfam" id="PF07686">
    <property type="entry name" value="V-set"/>
    <property type="match status" value="1"/>
</dbReference>
<dbReference type="InterPro" id="IPR013106">
    <property type="entry name" value="Ig_V-set"/>
</dbReference>
<evidence type="ECO:0000256" key="2">
    <source>
        <dbReference type="ARBA" id="ARBA00022679"/>
    </source>
</evidence>
<keyword evidence="8" id="KW-0393">Immunoglobulin domain</keyword>
<dbReference type="InterPro" id="IPR040643">
    <property type="entry name" value="MLVIN_C"/>
</dbReference>
<feature type="domain" description="RNase H type-1" evidence="11">
    <location>
        <begin position="192"/>
        <end position="320"/>
    </location>
</feature>
<feature type="transmembrane region" description="Helical" evidence="9">
    <location>
        <begin position="162"/>
        <end position="180"/>
    </location>
</feature>
<evidence type="ECO:0000256" key="9">
    <source>
        <dbReference type="SAM" id="Phobius"/>
    </source>
</evidence>
<keyword evidence="2" id="KW-0808">Transferase</keyword>
<evidence type="ECO:0000256" key="4">
    <source>
        <dbReference type="ARBA" id="ARBA00022722"/>
    </source>
</evidence>
<dbReference type="GO" id="GO:0009897">
    <property type="term" value="C:external side of plasma membrane"/>
    <property type="evidence" value="ECO:0007669"/>
    <property type="project" value="TreeGrafter"/>
</dbReference>
<dbReference type="GO" id="GO:0004523">
    <property type="term" value="F:RNA-DNA hybrid ribonuclease activity"/>
    <property type="evidence" value="ECO:0007669"/>
    <property type="project" value="InterPro"/>
</dbReference>
<dbReference type="InterPro" id="IPR013783">
    <property type="entry name" value="Ig-like_fold"/>
</dbReference>
<keyword evidence="5" id="KW-0255">Endonuclease</keyword>
<comment type="subcellular location">
    <subcellularLocation>
        <location evidence="1">Membrane</location>
    </subcellularLocation>
</comment>
<dbReference type="PANTHER" id="PTHR24100">
    <property type="entry name" value="BUTYROPHILIN"/>
    <property type="match status" value="1"/>
</dbReference>
<reference evidence="12" key="1">
    <citation type="journal article" date="2023" name="DNA Res.">
        <title>Chromosome-level genome assembly of Phrynocephalus forsythii using third-generation DNA sequencing and Hi-C analysis.</title>
        <authorList>
            <person name="Qi Y."/>
            <person name="Zhao W."/>
            <person name="Zhao Y."/>
            <person name="Niu C."/>
            <person name="Cao S."/>
            <person name="Zhang Y."/>
        </authorList>
    </citation>
    <scope>NUCLEOTIDE SEQUENCE</scope>
    <source>
        <tissue evidence="12">Muscle</tissue>
    </source>
</reference>
<evidence type="ECO:0000256" key="3">
    <source>
        <dbReference type="ARBA" id="ARBA00022695"/>
    </source>
</evidence>
<dbReference type="Gene3D" id="2.30.30.850">
    <property type="match status" value="1"/>
</dbReference>